<comment type="caution">
    <text evidence="1">The sequence shown here is derived from an EMBL/GenBank/DDBJ whole genome shotgun (WGS) entry which is preliminary data.</text>
</comment>
<dbReference type="AlphaFoldDB" id="A0A1R3J2B6"/>
<reference evidence="2" key="1">
    <citation type="submission" date="2013-09" db="EMBL/GenBank/DDBJ databases">
        <title>Corchorus olitorius genome sequencing.</title>
        <authorList>
            <person name="Alam M."/>
            <person name="Haque M.S."/>
            <person name="Islam M.S."/>
            <person name="Emdad E.M."/>
            <person name="Islam M.M."/>
            <person name="Ahmed B."/>
            <person name="Halim A."/>
            <person name="Hossen Q.M.M."/>
            <person name="Hossain M.Z."/>
            <person name="Ahmed R."/>
            <person name="Khan M.M."/>
            <person name="Islam R."/>
            <person name="Rashid M.M."/>
            <person name="Khan S.A."/>
            <person name="Rahman M.S."/>
            <person name="Alam M."/>
            <person name="Yahiya A.S."/>
            <person name="Khan M.S."/>
            <person name="Azam M.S."/>
            <person name="Haque T."/>
            <person name="Lashkar M.Z.H."/>
            <person name="Akhand A.I."/>
            <person name="Morshed G."/>
            <person name="Roy S."/>
            <person name="Uddin K.S."/>
            <person name="Rabeya T."/>
            <person name="Hossain A.S."/>
            <person name="Chowdhury A."/>
            <person name="Snigdha A.R."/>
            <person name="Mortoza M.S."/>
            <person name="Matin S.A."/>
            <person name="Hoque S.M.E."/>
            <person name="Islam M.K."/>
            <person name="Roy D.K."/>
            <person name="Haider R."/>
            <person name="Moosa M.M."/>
            <person name="Elias S.M."/>
            <person name="Hasan A.M."/>
            <person name="Jahan S."/>
            <person name="Shafiuddin M."/>
            <person name="Mahmood N."/>
            <person name="Shommy N.S."/>
        </authorList>
    </citation>
    <scope>NUCLEOTIDE SEQUENCE [LARGE SCALE GENOMIC DNA]</scope>
    <source>
        <strain evidence="2">cv. O-4</strain>
    </source>
</reference>
<sequence>MAKQDLKKSKQGIEKLSSLPYSPFCSATTKAKGQ</sequence>
<protein>
    <submittedName>
        <fullName evidence="1">Uncharacterized protein</fullName>
    </submittedName>
</protein>
<dbReference type="Proteomes" id="UP000187203">
    <property type="component" value="Unassembled WGS sequence"/>
</dbReference>
<dbReference type="EMBL" id="AWUE01016925">
    <property type="protein sequence ID" value="OMO88974.1"/>
    <property type="molecule type" value="Genomic_DNA"/>
</dbReference>
<name>A0A1R3J2B6_9ROSI</name>
<organism evidence="1 2">
    <name type="scientific">Corchorus olitorius</name>
    <dbReference type="NCBI Taxonomy" id="93759"/>
    <lineage>
        <taxon>Eukaryota</taxon>
        <taxon>Viridiplantae</taxon>
        <taxon>Streptophyta</taxon>
        <taxon>Embryophyta</taxon>
        <taxon>Tracheophyta</taxon>
        <taxon>Spermatophyta</taxon>
        <taxon>Magnoliopsida</taxon>
        <taxon>eudicotyledons</taxon>
        <taxon>Gunneridae</taxon>
        <taxon>Pentapetalae</taxon>
        <taxon>rosids</taxon>
        <taxon>malvids</taxon>
        <taxon>Malvales</taxon>
        <taxon>Malvaceae</taxon>
        <taxon>Grewioideae</taxon>
        <taxon>Apeibeae</taxon>
        <taxon>Corchorus</taxon>
    </lineage>
</organism>
<evidence type="ECO:0000313" key="1">
    <source>
        <dbReference type="EMBL" id="OMO88974.1"/>
    </source>
</evidence>
<evidence type="ECO:0000313" key="2">
    <source>
        <dbReference type="Proteomes" id="UP000187203"/>
    </source>
</evidence>
<keyword evidence="2" id="KW-1185">Reference proteome</keyword>
<accession>A0A1R3J2B6</accession>
<proteinExistence type="predicted"/>
<gene>
    <name evidence="1" type="ORF">COLO4_20009</name>
</gene>